<gene>
    <name evidence="1" type="ORF">K470DRAFT_35433</name>
</gene>
<organism evidence="1 2">
    <name type="scientific">Piedraia hortae CBS 480.64</name>
    <dbReference type="NCBI Taxonomy" id="1314780"/>
    <lineage>
        <taxon>Eukaryota</taxon>
        <taxon>Fungi</taxon>
        <taxon>Dikarya</taxon>
        <taxon>Ascomycota</taxon>
        <taxon>Pezizomycotina</taxon>
        <taxon>Dothideomycetes</taxon>
        <taxon>Dothideomycetidae</taxon>
        <taxon>Capnodiales</taxon>
        <taxon>Piedraiaceae</taxon>
        <taxon>Piedraia</taxon>
    </lineage>
</organism>
<keyword evidence="2" id="KW-1185">Reference proteome</keyword>
<proteinExistence type="predicted"/>
<dbReference type="Proteomes" id="UP000799421">
    <property type="component" value="Unassembled WGS sequence"/>
</dbReference>
<evidence type="ECO:0000313" key="1">
    <source>
        <dbReference type="EMBL" id="KAF2861420.1"/>
    </source>
</evidence>
<protein>
    <submittedName>
        <fullName evidence="1">Uncharacterized protein</fullName>
    </submittedName>
</protein>
<accession>A0A6A7C1N3</accession>
<evidence type="ECO:0000313" key="2">
    <source>
        <dbReference type="Proteomes" id="UP000799421"/>
    </source>
</evidence>
<dbReference type="OrthoDB" id="2447802at2759"/>
<name>A0A6A7C1N3_9PEZI</name>
<reference evidence="1" key="1">
    <citation type="journal article" date="2020" name="Stud. Mycol.">
        <title>101 Dothideomycetes genomes: a test case for predicting lifestyles and emergence of pathogens.</title>
        <authorList>
            <person name="Haridas S."/>
            <person name="Albert R."/>
            <person name="Binder M."/>
            <person name="Bloem J."/>
            <person name="Labutti K."/>
            <person name="Salamov A."/>
            <person name="Andreopoulos B."/>
            <person name="Baker S."/>
            <person name="Barry K."/>
            <person name="Bills G."/>
            <person name="Bluhm B."/>
            <person name="Cannon C."/>
            <person name="Castanera R."/>
            <person name="Culley D."/>
            <person name="Daum C."/>
            <person name="Ezra D."/>
            <person name="Gonzalez J."/>
            <person name="Henrissat B."/>
            <person name="Kuo A."/>
            <person name="Liang C."/>
            <person name="Lipzen A."/>
            <person name="Lutzoni F."/>
            <person name="Magnuson J."/>
            <person name="Mondo S."/>
            <person name="Nolan M."/>
            <person name="Ohm R."/>
            <person name="Pangilinan J."/>
            <person name="Park H.-J."/>
            <person name="Ramirez L."/>
            <person name="Alfaro M."/>
            <person name="Sun H."/>
            <person name="Tritt A."/>
            <person name="Yoshinaga Y."/>
            <person name="Zwiers L.-H."/>
            <person name="Turgeon B."/>
            <person name="Goodwin S."/>
            <person name="Spatafora J."/>
            <person name="Crous P."/>
            <person name="Grigoriev I."/>
        </authorList>
    </citation>
    <scope>NUCLEOTIDE SEQUENCE</scope>
    <source>
        <strain evidence="1">CBS 480.64</strain>
    </source>
</reference>
<sequence>MPTNIQEWTDGMKHFPGNTSDLSQVELKGFELALCAHCDKSTKDFSVNGFFRRCEVHFKRSVTTVAKNGSIIPAMETTSFRDLAWSLLPDQPYEDFRDEVEHMATTCLQIKPWLYWFVSWSEFIFKAMSEIRISGCRTRPISRSSSKGTSKGTLQR</sequence>
<dbReference type="AlphaFoldDB" id="A0A6A7C1N3"/>
<dbReference type="EMBL" id="MU005972">
    <property type="protein sequence ID" value="KAF2861420.1"/>
    <property type="molecule type" value="Genomic_DNA"/>
</dbReference>